<accession>A0A2M7LJ58</accession>
<reference evidence="2" key="1">
    <citation type="submission" date="2017-09" db="EMBL/GenBank/DDBJ databases">
        <title>Depth-based differentiation of microbial function through sediment-hosted aquifers and enrichment of novel symbionts in the deep terrestrial subsurface.</title>
        <authorList>
            <person name="Probst A.J."/>
            <person name="Ladd B."/>
            <person name="Jarett J.K."/>
            <person name="Geller-Mcgrath D.E."/>
            <person name="Sieber C.M.K."/>
            <person name="Emerson J.B."/>
            <person name="Anantharaman K."/>
            <person name="Thomas B.C."/>
            <person name="Malmstrom R."/>
            <person name="Stieglmeier M."/>
            <person name="Klingl A."/>
            <person name="Woyke T."/>
            <person name="Ryan C.M."/>
            <person name="Banfield J.F."/>
        </authorList>
    </citation>
    <scope>NUCLEOTIDE SEQUENCE [LARGE SCALE GENOMIC DNA]</scope>
</reference>
<protein>
    <recommendedName>
        <fullName evidence="3">Nucleotidyl transferase AbiEii/AbiGii toxin family protein</fullName>
    </recommendedName>
</protein>
<organism evidence="1 2">
    <name type="scientific">Candidatus Shapirobacteria bacterium CG_4_10_14_3_um_filter_35_13</name>
    <dbReference type="NCBI Taxonomy" id="1974873"/>
    <lineage>
        <taxon>Bacteria</taxon>
        <taxon>Candidatus Shapironibacteriota</taxon>
    </lineage>
</organism>
<gene>
    <name evidence="1" type="ORF">COZ41_01430</name>
</gene>
<dbReference type="Pfam" id="PF08843">
    <property type="entry name" value="AbiEii"/>
    <property type="match status" value="1"/>
</dbReference>
<name>A0A2M7LJ58_9BACT</name>
<sequence>MFTKFLDTSRIEVWKRLVEFKDVGILAGGTALSMQINHRISYDFDVFTDKPIDDRFLLKLKKIFWEYEVEPMVDTGDELTVMLSGNVKLSFVYFPFVKLEKAVETDSLDLFSINDLLANKAYALGRRKTWRDYVDIYWALKNNLIDLKKLITITEQKFDGVFSTKLFLEQLVYFSDVAEIEVDWTGEKVENEDIKKYLFDEVTNYLK</sequence>
<evidence type="ECO:0008006" key="3">
    <source>
        <dbReference type="Google" id="ProtNLM"/>
    </source>
</evidence>
<dbReference type="AlphaFoldDB" id="A0A2M7LJ58"/>
<dbReference type="EMBL" id="PFJG01000027">
    <property type="protein sequence ID" value="PIX68108.1"/>
    <property type="molecule type" value="Genomic_DNA"/>
</dbReference>
<comment type="caution">
    <text evidence="1">The sequence shown here is derived from an EMBL/GenBank/DDBJ whole genome shotgun (WGS) entry which is preliminary data.</text>
</comment>
<evidence type="ECO:0000313" key="2">
    <source>
        <dbReference type="Proteomes" id="UP000229531"/>
    </source>
</evidence>
<proteinExistence type="predicted"/>
<dbReference type="Proteomes" id="UP000229531">
    <property type="component" value="Unassembled WGS sequence"/>
</dbReference>
<dbReference type="InterPro" id="IPR014942">
    <property type="entry name" value="AbiEii"/>
</dbReference>
<evidence type="ECO:0000313" key="1">
    <source>
        <dbReference type="EMBL" id="PIX68108.1"/>
    </source>
</evidence>